<dbReference type="Proteomes" id="UP001108027">
    <property type="component" value="Unassembled WGS sequence"/>
</dbReference>
<dbReference type="Gene3D" id="2.40.320.10">
    <property type="entry name" value="Hypothetical Protein Pfu-838710-001"/>
    <property type="match status" value="1"/>
</dbReference>
<dbReference type="EMBL" id="JAJGNA010000004">
    <property type="protein sequence ID" value="MCC4307912.1"/>
    <property type="molecule type" value="Genomic_DNA"/>
</dbReference>
<dbReference type="InterPro" id="IPR023577">
    <property type="entry name" value="CYTH_domain"/>
</dbReference>
<dbReference type="SMART" id="SM01118">
    <property type="entry name" value="CYTH"/>
    <property type="match status" value="1"/>
</dbReference>
<comment type="caution">
    <text evidence="3">The sequence shown here is derived from an EMBL/GenBank/DDBJ whole genome shotgun (WGS) entry which is preliminary data.</text>
</comment>
<dbReference type="AlphaFoldDB" id="A0A9Q3UM31"/>
<dbReference type="InterPro" id="IPR033469">
    <property type="entry name" value="CYTH-like_dom_sf"/>
</dbReference>
<dbReference type="CDD" id="cd07891">
    <property type="entry name" value="CYTH-like_CthTTM-like_1"/>
    <property type="match status" value="1"/>
</dbReference>
<sequence length="160" mass="18307">MGVEIERKFLVTDTGFLEGRQGERLIQGYLSHDRRATVRVRIEDQRAWLTLKGETRGARRSEFEYPIPVDDARAILAEMCAEGVIDKTRYRLPAGSATDGAGLEWEVDVFHGDNQGLVVAEIELRHEDQSVPRPDWLGEEVTDDPRFYNSALSRTPFCRW</sequence>
<evidence type="ECO:0000259" key="2">
    <source>
        <dbReference type="PROSITE" id="PS51707"/>
    </source>
</evidence>
<dbReference type="PANTHER" id="PTHR40114:SF1">
    <property type="entry name" value="SLR0698 PROTEIN"/>
    <property type="match status" value="1"/>
</dbReference>
<name>A0A9Q3UM31_9GAMM</name>
<keyword evidence="4" id="KW-1185">Reference proteome</keyword>
<dbReference type="PROSITE" id="PS51707">
    <property type="entry name" value="CYTH"/>
    <property type="match status" value="1"/>
</dbReference>
<protein>
    <submittedName>
        <fullName evidence="3">CYTH domain-containing protein</fullName>
    </submittedName>
</protein>
<dbReference type="PANTHER" id="PTHR40114">
    <property type="entry name" value="SLR0698 PROTEIN"/>
    <property type="match status" value="1"/>
</dbReference>
<feature type="domain" description="CYTH" evidence="2">
    <location>
        <begin position="2"/>
        <end position="154"/>
    </location>
</feature>
<proteinExistence type="predicted"/>
<evidence type="ECO:0000256" key="1">
    <source>
        <dbReference type="PIRSR" id="PIRSR016487-1"/>
    </source>
</evidence>
<evidence type="ECO:0000313" key="4">
    <source>
        <dbReference type="Proteomes" id="UP001108027"/>
    </source>
</evidence>
<dbReference type="PIRSF" id="PIRSF016487">
    <property type="entry name" value="CYTH_UCP016487"/>
    <property type="match status" value="1"/>
</dbReference>
<reference evidence="3" key="1">
    <citation type="submission" date="2021-10" db="EMBL/GenBank/DDBJ databases">
        <title>The diversity and Nitrogen Metabolism of Culturable Nitrate-Utilizing Bacteria Within the Oxygen Minimum Zone of the Changjiang (Yangtze River)Estuary.</title>
        <authorList>
            <person name="Zhang D."/>
            <person name="Zheng J."/>
            <person name="Liu S."/>
            <person name="He W."/>
        </authorList>
    </citation>
    <scope>NUCLEOTIDE SEQUENCE</scope>
    <source>
        <strain evidence="3">FXH-223</strain>
    </source>
</reference>
<accession>A0A9Q3UM31</accession>
<dbReference type="InterPro" id="IPR012042">
    <property type="entry name" value="NeuTTM/CthTTM-like"/>
</dbReference>
<gene>
    <name evidence="3" type="ORF">LL252_04950</name>
</gene>
<feature type="active site" description="Proton acceptor" evidence="1">
    <location>
        <position position="29"/>
    </location>
</feature>
<dbReference type="SUPFAM" id="SSF55154">
    <property type="entry name" value="CYTH-like phosphatases"/>
    <property type="match status" value="1"/>
</dbReference>
<evidence type="ECO:0000313" key="3">
    <source>
        <dbReference type="EMBL" id="MCC4307912.1"/>
    </source>
</evidence>
<dbReference type="RefSeq" id="WP_228233279.1">
    <property type="nucleotide sequence ID" value="NZ_JAJGNA010000004.1"/>
</dbReference>
<organism evidence="3 4">
    <name type="scientific">Alloalcanivorax marinus</name>
    <dbReference type="NCBI Taxonomy" id="1177169"/>
    <lineage>
        <taxon>Bacteria</taxon>
        <taxon>Pseudomonadati</taxon>
        <taxon>Pseudomonadota</taxon>
        <taxon>Gammaproteobacteria</taxon>
        <taxon>Oceanospirillales</taxon>
        <taxon>Alcanivoracaceae</taxon>
        <taxon>Alloalcanivorax</taxon>
    </lineage>
</organism>
<dbReference type="Pfam" id="PF01928">
    <property type="entry name" value="CYTH"/>
    <property type="match status" value="1"/>
</dbReference>